<keyword evidence="2" id="KW-1003">Cell membrane</keyword>
<evidence type="ECO:0000313" key="9">
    <source>
        <dbReference type="EMBL" id="MEU0154220.1"/>
    </source>
</evidence>
<dbReference type="InterPro" id="IPR000719">
    <property type="entry name" value="Prot_kinase_dom"/>
</dbReference>
<feature type="transmembrane region" description="Helical" evidence="6">
    <location>
        <begin position="178"/>
        <end position="196"/>
    </location>
</feature>
<evidence type="ECO:0000256" key="4">
    <source>
        <dbReference type="ARBA" id="ARBA00022989"/>
    </source>
</evidence>
<dbReference type="InterPro" id="IPR022791">
    <property type="entry name" value="L-PG_synthase/AglD"/>
</dbReference>
<dbReference type="Proteomes" id="UP001550348">
    <property type="component" value="Unassembled WGS sequence"/>
</dbReference>
<feature type="domain" description="Protein kinase" evidence="8">
    <location>
        <begin position="261"/>
        <end position="458"/>
    </location>
</feature>
<accession>A0ABV2VN43</accession>
<dbReference type="Gene3D" id="1.20.144.10">
    <property type="entry name" value="Phosphatidic acid phosphatase type 2/haloperoxidase"/>
    <property type="match status" value="1"/>
</dbReference>
<feature type="transmembrane region" description="Helical" evidence="6">
    <location>
        <begin position="580"/>
        <end position="605"/>
    </location>
</feature>
<evidence type="ECO:0000256" key="1">
    <source>
        <dbReference type="ARBA" id="ARBA00004651"/>
    </source>
</evidence>
<keyword evidence="5 6" id="KW-0472">Membrane</keyword>
<evidence type="ECO:0000256" key="6">
    <source>
        <dbReference type="SAM" id="Phobius"/>
    </source>
</evidence>
<feature type="transmembrane region" description="Helical" evidence="6">
    <location>
        <begin position="53"/>
        <end position="75"/>
    </location>
</feature>
<feature type="transmembrane region" description="Helical" evidence="6">
    <location>
        <begin position="759"/>
        <end position="776"/>
    </location>
</feature>
<feature type="transmembrane region" description="Helical" evidence="6">
    <location>
        <begin position="509"/>
        <end position="532"/>
    </location>
</feature>
<dbReference type="RefSeq" id="WP_355665933.1">
    <property type="nucleotide sequence ID" value="NZ_JBEXRX010000063.1"/>
</dbReference>
<feature type="transmembrane region" description="Helical" evidence="6">
    <location>
        <begin position="128"/>
        <end position="148"/>
    </location>
</feature>
<feature type="transmembrane region" description="Helical" evidence="6">
    <location>
        <begin position="625"/>
        <end position="647"/>
    </location>
</feature>
<dbReference type="Pfam" id="PF06293">
    <property type="entry name" value="Kdo"/>
    <property type="match status" value="1"/>
</dbReference>
<evidence type="ECO:0000313" key="10">
    <source>
        <dbReference type="Proteomes" id="UP001550348"/>
    </source>
</evidence>
<evidence type="ECO:0000256" key="3">
    <source>
        <dbReference type="ARBA" id="ARBA00022692"/>
    </source>
</evidence>
<organism evidence="9 10">
    <name type="scientific">Micromonospora fulviviridis</name>
    <dbReference type="NCBI Taxonomy" id="47860"/>
    <lineage>
        <taxon>Bacteria</taxon>
        <taxon>Bacillati</taxon>
        <taxon>Actinomycetota</taxon>
        <taxon>Actinomycetes</taxon>
        <taxon>Micromonosporales</taxon>
        <taxon>Micromonosporaceae</taxon>
        <taxon>Micromonospora</taxon>
    </lineage>
</organism>
<protein>
    <submittedName>
        <fullName evidence="9">Lysylphosphatidylglycerol synthase domain-containing protein</fullName>
    </submittedName>
</protein>
<evidence type="ECO:0000259" key="8">
    <source>
        <dbReference type="SMART" id="SM00220"/>
    </source>
</evidence>
<feature type="transmembrane region" description="Helical" evidence="6">
    <location>
        <begin position="734"/>
        <end position="753"/>
    </location>
</feature>
<name>A0ABV2VN43_9ACTN</name>
<dbReference type="Pfam" id="PF01569">
    <property type="entry name" value="PAP2"/>
    <property type="match status" value="1"/>
</dbReference>
<gene>
    <name evidence="9" type="ORF">ABZ071_20235</name>
</gene>
<dbReference type="InterPro" id="IPR036938">
    <property type="entry name" value="PAP2/HPO_sf"/>
</dbReference>
<dbReference type="CDD" id="cd01610">
    <property type="entry name" value="PAP2_like"/>
    <property type="match status" value="1"/>
</dbReference>
<feature type="domain" description="Phosphatidic acid phosphatase type 2/haloperoxidase" evidence="7">
    <location>
        <begin position="84"/>
        <end position="193"/>
    </location>
</feature>
<dbReference type="SMART" id="SM00014">
    <property type="entry name" value="acidPPc"/>
    <property type="match status" value="1"/>
</dbReference>
<dbReference type="Gene3D" id="1.10.510.10">
    <property type="entry name" value="Transferase(Phosphotransferase) domain 1"/>
    <property type="match status" value="1"/>
</dbReference>
<evidence type="ECO:0000259" key="7">
    <source>
        <dbReference type="SMART" id="SM00014"/>
    </source>
</evidence>
<dbReference type="PANTHER" id="PTHR39087">
    <property type="entry name" value="UPF0104 MEMBRANE PROTEIN MJ1595"/>
    <property type="match status" value="1"/>
</dbReference>
<sequence length="781" mass="82322">MPRTHRPSPALVLGLVLSGGLFAMVSSWARHRPPGRWERDLFTLVNQIPGPVGPVLVPVMQLGAYPAILVASAVAAAARQWRLARDLLLAGNLAYWAAVLAKLVVGRVRPAAFLADIRLHETVTGRYGYPSGHMAVATALVAVLAPVLPRRVRPLAWLAVAAVGTARVYVGAHLPVDVLGGFLLGWFMASLTRMIVGDVGPGGTVGRLRQVLLGRGIEAVELTPVQGDARGSRPLRVTTEDGRCLFVKVTGGSQRDADWLYKLYRRLRYRGIVDEPPFATAKQKSEHEAYLLLRAERAGVRTPRLVATATDPAGDALLVQEFVPGRPLDALDSAELGPDLLDDVCRQVARLHRAGLAHRDLRAANVLVADSTAWLVDLGFGTDEASADQQARDLVELLVTLAALAGVRPAVAAAVGQLGAGAVADSLPWLQPALLSRAGRALADRRPGLLDDLHDEIARRCPGRPDRLARVVRITRRDVFLLVMLGLLVHFLLPQIGQVRAALHAVVHAAPLAVTGALLASAATYLLSAMALRLAAAGRVPLGRTIAVQVAASFVNRLAPGALGGAALSIRYLRQQGLPVPAAATAVAVDRVAGVLGVLLLLPVLLPFARGTRRHLMNAATGRGLTVLLIVLGVLLVVAVAFAVPRWRAWLRTARRQAADALRALVRGGRILPLLSVSVALTIAYGAALYLALLAVGLPTDPALIAPVVLVSVVGEGVSTAAPTPGGLGATEAALVSGLLLYGVAVDTAVAGVLVYRLATFWLPVLPGYAALRLLVRRRAV</sequence>
<keyword evidence="3 6" id="KW-0812">Transmembrane</keyword>
<dbReference type="SMART" id="SM00220">
    <property type="entry name" value="S_TKc"/>
    <property type="match status" value="1"/>
</dbReference>
<dbReference type="InterPro" id="IPR000326">
    <property type="entry name" value="PAP2/HPO"/>
</dbReference>
<feature type="transmembrane region" description="Helical" evidence="6">
    <location>
        <begin position="87"/>
        <end position="108"/>
    </location>
</feature>
<dbReference type="PANTHER" id="PTHR39087:SF2">
    <property type="entry name" value="UPF0104 MEMBRANE PROTEIN MJ1595"/>
    <property type="match status" value="1"/>
</dbReference>
<feature type="transmembrane region" description="Helical" evidence="6">
    <location>
        <begin position="671"/>
        <end position="698"/>
    </location>
</feature>
<dbReference type="EMBL" id="JBEXRX010000063">
    <property type="protein sequence ID" value="MEU0154220.1"/>
    <property type="molecule type" value="Genomic_DNA"/>
</dbReference>
<evidence type="ECO:0000256" key="5">
    <source>
        <dbReference type="ARBA" id="ARBA00023136"/>
    </source>
</evidence>
<feature type="transmembrane region" description="Helical" evidence="6">
    <location>
        <begin position="704"/>
        <end position="722"/>
    </location>
</feature>
<proteinExistence type="predicted"/>
<keyword evidence="4 6" id="KW-1133">Transmembrane helix</keyword>
<dbReference type="SUPFAM" id="SSF56112">
    <property type="entry name" value="Protein kinase-like (PK-like)"/>
    <property type="match status" value="1"/>
</dbReference>
<comment type="subcellular location">
    <subcellularLocation>
        <location evidence="1">Cell membrane</location>
        <topology evidence="1">Multi-pass membrane protein</topology>
    </subcellularLocation>
</comment>
<comment type="caution">
    <text evidence="9">The sequence shown here is derived from an EMBL/GenBank/DDBJ whole genome shotgun (WGS) entry which is preliminary data.</text>
</comment>
<evidence type="ECO:0000256" key="2">
    <source>
        <dbReference type="ARBA" id="ARBA00022475"/>
    </source>
</evidence>
<keyword evidence="10" id="KW-1185">Reference proteome</keyword>
<dbReference type="InterPro" id="IPR011009">
    <property type="entry name" value="Kinase-like_dom_sf"/>
</dbReference>
<dbReference type="Pfam" id="PF03706">
    <property type="entry name" value="LPG_synthase_TM"/>
    <property type="match status" value="1"/>
</dbReference>
<feature type="transmembrane region" description="Helical" evidence="6">
    <location>
        <begin position="479"/>
        <end position="497"/>
    </location>
</feature>
<dbReference type="SUPFAM" id="SSF48317">
    <property type="entry name" value="Acid phosphatase/Vanadium-dependent haloperoxidase"/>
    <property type="match status" value="1"/>
</dbReference>
<reference evidence="9 10" key="1">
    <citation type="submission" date="2024-06" db="EMBL/GenBank/DDBJ databases">
        <title>The Natural Products Discovery Center: Release of the First 8490 Sequenced Strains for Exploring Actinobacteria Biosynthetic Diversity.</title>
        <authorList>
            <person name="Kalkreuter E."/>
            <person name="Kautsar S.A."/>
            <person name="Yang D."/>
            <person name="Bader C.D."/>
            <person name="Teijaro C.N."/>
            <person name="Fluegel L."/>
            <person name="Davis C.M."/>
            <person name="Simpson J.R."/>
            <person name="Lauterbach L."/>
            <person name="Steele A.D."/>
            <person name="Gui C."/>
            <person name="Meng S."/>
            <person name="Li G."/>
            <person name="Viehrig K."/>
            <person name="Ye F."/>
            <person name="Su P."/>
            <person name="Kiefer A.F."/>
            <person name="Nichols A."/>
            <person name="Cepeda A.J."/>
            <person name="Yan W."/>
            <person name="Fan B."/>
            <person name="Jiang Y."/>
            <person name="Adhikari A."/>
            <person name="Zheng C.-J."/>
            <person name="Schuster L."/>
            <person name="Cowan T.M."/>
            <person name="Smanski M.J."/>
            <person name="Chevrette M.G."/>
            <person name="De Carvalho L.P.S."/>
            <person name="Shen B."/>
        </authorList>
    </citation>
    <scope>NUCLEOTIDE SEQUENCE [LARGE SCALE GENOMIC DNA]</scope>
    <source>
        <strain evidence="9 10">NPDC006286</strain>
    </source>
</reference>